<dbReference type="RefSeq" id="WP_013008971.1">
    <property type="nucleotide sequence ID" value="NC_013940.1"/>
</dbReference>
<dbReference type="KEGG" id="ddf:DEFDS_P123"/>
<sequence>MSNYIFYCPECGNSLKIERTPYYHNESEIYLKCEICGYKTDKKYCFGGSPEGNATKLCDAVGIKYERIGGLSLKEAINKAEEDSLPIKRARWDFSIYIEGDKFYRVNTNDEYLLDYKDVTAVDWMVLKDSDEWYKLIDWDKIDGIAVYIKDKNKVNNYISIQNKYNINFIVSYVIDQDIFIDIDGMTYPRKDYKIVPIKKDGKMVLIKLYDCKENLLTK</sequence>
<evidence type="ECO:0000313" key="1">
    <source>
        <dbReference type="EMBL" id="BAI81745.1"/>
    </source>
</evidence>
<geneLocation type="plasmid" evidence="1 2">
    <name>megaplasmid pDF308</name>
</geneLocation>
<protein>
    <submittedName>
        <fullName evidence="1">Uncharacterized protein</fullName>
    </submittedName>
</protein>
<reference evidence="1 2" key="1">
    <citation type="journal article" date="2010" name="DNA Res.">
        <title>Bacterial lifestyle in a deep-sea hydrothermal vent chimney revealed by the genome sequence of the thermophilic bacterium Deferribacter desulfuricans SSM1.</title>
        <authorList>
            <person name="Takaki Y."/>
            <person name="Shimamura S."/>
            <person name="Nakagawa S."/>
            <person name="Fukuhara Y."/>
            <person name="Horikawa H."/>
            <person name="Ankai A."/>
            <person name="Harada T."/>
            <person name="Hosoyama A."/>
            <person name="Oguchi A."/>
            <person name="Fukui S."/>
            <person name="Fujita N."/>
            <person name="Takami H."/>
            <person name="Takai K."/>
        </authorList>
    </citation>
    <scope>NUCLEOTIDE SEQUENCE [LARGE SCALE GENOMIC DNA]</scope>
    <source>
        <strain evidence="2">DSM 14783 / JCM 11476 / NBRC 101012 / SSM1</strain>
        <plasmid evidence="2">Plasmid megaplasmid pDF308</plasmid>
    </source>
</reference>
<evidence type="ECO:0000313" key="2">
    <source>
        <dbReference type="Proteomes" id="UP000001520"/>
    </source>
</evidence>
<keyword evidence="2" id="KW-1185">Reference proteome</keyword>
<dbReference type="HOGENOM" id="CLU_1259702_0_0_0"/>
<proteinExistence type="predicted"/>
<organism evidence="1 2">
    <name type="scientific">Deferribacter desulfuricans (strain DSM 14783 / JCM 11476 / NBRC 101012 / SSM1)</name>
    <dbReference type="NCBI Taxonomy" id="639282"/>
    <lineage>
        <taxon>Bacteria</taxon>
        <taxon>Pseudomonadati</taxon>
        <taxon>Deferribacterota</taxon>
        <taxon>Deferribacteres</taxon>
        <taxon>Deferribacterales</taxon>
        <taxon>Deferribacteraceae</taxon>
        <taxon>Deferribacter</taxon>
    </lineage>
</organism>
<dbReference type="Proteomes" id="UP000001520">
    <property type="component" value="Plasmid megaplasmid pDF308"/>
</dbReference>
<keyword evidence="1" id="KW-0614">Plasmid</keyword>
<dbReference type="AlphaFoldDB" id="D3PEV3"/>
<dbReference type="EMBL" id="AP011530">
    <property type="protein sequence ID" value="BAI81745.1"/>
    <property type="molecule type" value="Genomic_DNA"/>
</dbReference>
<name>D3PEV3_DEFDS</name>
<gene>
    <name evidence="1" type="ordered locus">DEFDS_P123</name>
</gene>
<accession>D3PEV3</accession>